<name>A0ABT2UIG1_9BACL</name>
<dbReference type="CDD" id="cd05233">
    <property type="entry name" value="SDR_c"/>
    <property type="match status" value="1"/>
</dbReference>
<dbReference type="EC" id="1.1.1.47" evidence="2"/>
<dbReference type="InterPro" id="IPR002347">
    <property type="entry name" value="SDR_fam"/>
</dbReference>
<proteinExistence type="inferred from homology"/>
<keyword evidence="3" id="KW-1185">Reference proteome</keyword>
<protein>
    <submittedName>
        <fullName evidence="2">Glucose 1-dehydrogenase</fullName>
        <ecNumber evidence="2">1.1.1.47</ecNumber>
    </submittedName>
</protein>
<gene>
    <name evidence="2" type="ORF">OB236_20180</name>
</gene>
<dbReference type="PANTHER" id="PTHR42879:SF2">
    <property type="entry name" value="3-OXOACYL-[ACYL-CARRIER-PROTEIN] REDUCTASE FABG"/>
    <property type="match status" value="1"/>
</dbReference>
<evidence type="ECO:0000313" key="3">
    <source>
        <dbReference type="Proteomes" id="UP001652445"/>
    </source>
</evidence>
<organism evidence="2 3">
    <name type="scientific">Paenibacillus baimaensis</name>
    <dbReference type="NCBI Taxonomy" id="2982185"/>
    <lineage>
        <taxon>Bacteria</taxon>
        <taxon>Bacillati</taxon>
        <taxon>Bacillota</taxon>
        <taxon>Bacilli</taxon>
        <taxon>Bacillales</taxon>
        <taxon>Paenibacillaceae</taxon>
        <taxon>Paenibacillus</taxon>
    </lineage>
</organism>
<dbReference type="PANTHER" id="PTHR42879">
    <property type="entry name" value="3-OXOACYL-(ACYL-CARRIER-PROTEIN) REDUCTASE"/>
    <property type="match status" value="1"/>
</dbReference>
<dbReference type="PRINTS" id="PR00080">
    <property type="entry name" value="SDRFAMILY"/>
</dbReference>
<comment type="caution">
    <text evidence="2">The sequence shown here is derived from an EMBL/GenBank/DDBJ whole genome shotgun (WGS) entry which is preliminary data.</text>
</comment>
<dbReference type="SUPFAM" id="SSF51735">
    <property type="entry name" value="NAD(P)-binding Rossmann-fold domains"/>
    <property type="match status" value="1"/>
</dbReference>
<dbReference type="InterPro" id="IPR036291">
    <property type="entry name" value="NAD(P)-bd_dom_sf"/>
</dbReference>
<dbReference type="Proteomes" id="UP001652445">
    <property type="component" value="Unassembled WGS sequence"/>
</dbReference>
<keyword evidence="2" id="KW-0560">Oxidoreductase</keyword>
<dbReference type="NCBIfam" id="NF005559">
    <property type="entry name" value="PRK07231.1"/>
    <property type="match status" value="1"/>
</dbReference>
<dbReference type="EMBL" id="JAOQIO010000084">
    <property type="protein sequence ID" value="MCU6794429.1"/>
    <property type="molecule type" value="Genomic_DNA"/>
</dbReference>
<dbReference type="PRINTS" id="PR00081">
    <property type="entry name" value="GDHRDH"/>
</dbReference>
<dbReference type="InterPro" id="IPR050259">
    <property type="entry name" value="SDR"/>
</dbReference>
<accession>A0ABT2UIG1</accession>
<evidence type="ECO:0000256" key="1">
    <source>
        <dbReference type="ARBA" id="ARBA00006484"/>
    </source>
</evidence>
<evidence type="ECO:0000313" key="2">
    <source>
        <dbReference type="EMBL" id="MCU6794429.1"/>
    </source>
</evidence>
<dbReference type="Pfam" id="PF13561">
    <property type="entry name" value="adh_short_C2"/>
    <property type="match status" value="1"/>
</dbReference>
<dbReference type="RefSeq" id="WP_262685588.1">
    <property type="nucleotide sequence ID" value="NZ_JAOQIO010000084.1"/>
</dbReference>
<sequence>MGTRLKDKIAIITGSSSGIGRASAEVFAEEGAHVIVNDDGGREGLGQQIADGIIANGGSASYFKANVFKSEDLKQLIEHAYTTYGRLDILMNNAYKGHTASVHEQEEEDWDQVFASSVKAVFLGSKYALPGMIQAGGGSIINTASVHGLLGGRRHSSYDAAKAAIINLTRQMALDYGKYGIRVNSICPGRIVTEGKIDFLEKYPEEVRRQKAVYPLGRPGTMREAGLAALFLASDDASFVTGHALVVDGGLTAQLADSVSESLEEGLGILKS</sequence>
<dbReference type="GO" id="GO:0047936">
    <property type="term" value="F:glucose 1-dehydrogenase [NAD(P)+] activity"/>
    <property type="evidence" value="ECO:0007669"/>
    <property type="project" value="UniProtKB-EC"/>
</dbReference>
<dbReference type="Gene3D" id="3.40.50.720">
    <property type="entry name" value="NAD(P)-binding Rossmann-like Domain"/>
    <property type="match status" value="1"/>
</dbReference>
<reference evidence="2 3" key="1">
    <citation type="submission" date="2022-09" db="EMBL/GenBank/DDBJ databases">
        <authorList>
            <person name="Han X.L."/>
            <person name="Wang Q."/>
            <person name="Lu T."/>
        </authorList>
    </citation>
    <scope>NUCLEOTIDE SEQUENCE [LARGE SCALE GENOMIC DNA]</scope>
    <source>
        <strain evidence="2 3">WQ 127069</strain>
    </source>
</reference>
<comment type="similarity">
    <text evidence="1">Belongs to the short-chain dehydrogenases/reductases (SDR) family.</text>
</comment>